<dbReference type="GO" id="GO:0005524">
    <property type="term" value="F:ATP binding"/>
    <property type="evidence" value="ECO:0007669"/>
    <property type="project" value="UniProtKB-KW"/>
</dbReference>
<evidence type="ECO:0000256" key="3">
    <source>
        <dbReference type="ARBA" id="ARBA00022840"/>
    </source>
</evidence>
<dbReference type="PANTHER" id="PTHR19375">
    <property type="entry name" value="HEAT SHOCK PROTEIN 70KDA"/>
    <property type="match status" value="1"/>
</dbReference>
<comment type="caution">
    <text evidence="8">The sequence shown here is derived from an EMBL/GenBank/DDBJ whole genome shotgun (WGS) entry which is preliminary data.</text>
</comment>
<dbReference type="Gene3D" id="3.30.420.40">
    <property type="match status" value="2"/>
</dbReference>
<dbReference type="Proteomes" id="UP000635606">
    <property type="component" value="Unassembled WGS sequence"/>
</dbReference>
<dbReference type="InterPro" id="IPR018181">
    <property type="entry name" value="Heat_shock_70_CS"/>
</dbReference>
<dbReference type="PROSITE" id="PS01036">
    <property type="entry name" value="HSP70_3"/>
    <property type="match status" value="1"/>
</dbReference>
<reference evidence="8" key="1">
    <citation type="submission" date="2021-01" db="EMBL/GenBank/DDBJ databases">
        <title>Whole genome shotgun sequence of Virgisporangium ochraceum NBRC 16418.</title>
        <authorList>
            <person name="Komaki H."/>
            <person name="Tamura T."/>
        </authorList>
    </citation>
    <scope>NUCLEOTIDE SEQUENCE</scope>
    <source>
        <strain evidence="8">NBRC 16418</strain>
    </source>
</reference>
<evidence type="ECO:0000256" key="5">
    <source>
        <dbReference type="ARBA" id="ARBA00023186"/>
    </source>
</evidence>
<feature type="region of interest" description="Disordered" evidence="7">
    <location>
        <begin position="518"/>
        <end position="540"/>
    </location>
</feature>
<evidence type="ECO:0000313" key="8">
    <source>
        <dbReference type="EMBL" id="GIJ68997.1"/>
    </source>
</evidence>
<keyword evidence="3 6" id="KW-0067">ATP-binding</keyword>
<keyword evidence="2 6" id="KW-0547">Nucleotide-binding</keyword>
<keyword evidence="5" id="KW-0143">Chaperone</keyword>
<organism evidence="8 9">
    <name type="scientific">Virgisporangium ochraceum</name>
    <dbReference type="NCBI Taxonomy" id="65505"/>
    <lineage>
        <taxon>Bacteria</taxon>
        <taxon>Bacillati</taxon>
        <taxon>Actinomycetota</taxon>
        <taxon>Actinomycetes</taxon>
        <taxon>Micromonosporales</taxon>
        <taxon>Micromonosporaceae</taxon>
        <taxon>Virgisporangium</taxon>
    </lineage>
</organism>
<dbReference type="Gene3D" id="3.90.640.10">
    <property type="entry name" value="Actin, Chain A, domain 4"/>
    <property type="match status" value="1"/>
</dbReference>
<gene>
    <name evidence="8" type="primary">dnaK_3</name>
    <name evidence="8" type="ORF">Voc01_039140</name>
</gene>
<comment type="similarity">
    <text evidence="1 6">Belongs to the heat shock protein 70 family.</text>
</comment>
<keyword evidence="4" id="KW-0346">Stress response</keyword>
<name>A0A8J4EEG4_9ACTN</name>
<evidence type="ECO:0000256" key="7">
    <source>
        <dbReference type="SAM" id="MobiDB-lite"/>
    </source>
</evidence>
<evidence type="ECO:0000256" key="6">
    <source>
        <dbReference type="RuleBase" id="RU003322"/>
    </source>
</evidence>
<dbReference type="RefSeq" id="WP_203928929.1">
    <property type="nucleotide sequence ID" value="NZ_BOPH01000053.1"/>
</dbReference>
<evidence type="ECO:0000256" key="1">
    <source>
        <dbReference type="ARBA" id="ARBA00007381"/>
    </source>
</evidence>
<dbReference type="InterPro" id="IPR043129">
    <property type="entry name" value="ATPase_NBD"/>
</dbReference>
<keyword evidence="9" id="KW-1185">Reference proteome</keyword>
<sequence>MARHRPPAVGLDFGTTTSLVARRKGSEPLDLLPIGMTRRWLPSLAGRQDGHLVVGEDADTLSTTNVIRSIKRAITFDQSTVTLGSGEKLSRDEVVVALLRTIAERSAERGLPLGRQRDLRIGCPAMWRREQRHLLLDLVREAGIDVDAANLVEEPVAAGLAWLGSGAIDATRVGGRLLVFDMGGGTLDIAVLDIEPGDPPSVRVLTSAGMPAAGDALDEAIAEDLTAELGKQGVDILALKRPDAARDNILEQAREAKVLLSTEERARVVFRRVVFGAQIPPVSYDRERLDEVFRPQLEHAEQKLWDALRLARLTHVRNSSVSTILKTPLDDLAADVDHVLLAGGMSRIPAVRRRLAELLPNATIHDSVGVAADETVVAGLADTGEADPINLYRPCFDFTLFWDGDGRFPLYEAYTPLFETYQLASMNEPSYVIRAGHRQGVPQQRQGELRVFSSTGVPVNIERFGRDGTVQDVLEKLPVKFGHRDVTFRLYTDGRVIVMDGAGHSHTLRVEPWPVIEGAGSRPADQPVPEPTVPYPFNKP</sequence>
<dbReference type="GO" id="GO:0140662">
    <property type="term" value="F:ATP-dependent protein folding chaperone"/>
    <property type="evidence" value="ECO:0007669"/>
    <property type="project" value="InterPro"/>
</dbReference>
<dbReference type="SUPFAM" id="SSF53067">
    <property type="entry name" value="Actin-like ATPase domain"/>
    <property type="match status" value="2"/>
</dbReference>
<proteinExistence type="inferred from homology"/>
<dbReference type="EMBL" id="BOPH01000053">
    <property type="protein sequence ID" value="GIJ68997.1"/>
    <property type="molecule type" value="Genomic_DNA"/>
</dbReference>
<evidence type="ECO:0000313" key="9">
    <source>
        <dbReference type="Proteomes" id="UP000635606"/>
    </source>
</evidence>
<protein>
    <submittedName>
        <fullName evidence="8">Chaperone protein DnaK</fullName>
    </submittedName>
</protein>
<evidence type="ECO:0000256" key="4">
    <source>
        <dbReference type="ARBA" id="ARBA00023016"/>
    </source>
</evidence>
<dbReference type="InterPro" id="IPR013126">
    <property type="entry name" value="Hsp_70_fam"/>
</dbReference>
<accession>A0A8J4EEG4</accession>
<feature type="compositionally biased region" description="Pro residues" evidence="7">
    <location>
        <begin position="526"/>
        <end position="540"/>
    </location>
</feature>
<dbReference type="PRINTS" id="PR00301">
    <property type="entry name" value="HEATSHOCK70"/>
</dbReference>
<evidence type="ECO:0000256" key="2">
    <source>
        <dbReference type="ARBA" id="ARBA00022741"/>
    </source>
</evidence>
<dbReference type="AlphaFoldDB" id="A0A8J4EEG4"/>
<dbReference type="Pfam" id="PF00012">
    <property type="entry name" value="HSP70"/>
    <property type="match status" value="1"/>
</dbReference>